<dbReference type="AlphaFoldDB" id="A0A395V546"/>
<evidence type="ECO:0000313" key="1">
    <source>
        <dbReference type="EMBL" id="RGR56874.1"/>
    </source>
</evidence>
<organism evidence="1 2">
    <name type="scientific">Agathobacter rectalis</name>
    <dbReference type="NCBI Taxonomy" id="39491"/>
    <lineage>
        <taxon>Bacteria</taxon>
        <taxon>Bacillati</taxon>
        <taxon>Bacillota</taxon>
        <taxon>Clostridia</taxon>
        <taxon>Lachnospirales</taxon>
        <taxon>Lachnospiraceae</taxon>
        <taxon>Agathobacter</taxon>
    </lineage>
</organism>
<sequence length="229" mass="26395">MKRSEQIVELMDDVKKIISQMAVVDVCEEEKPVEVGKTIMTSREVADMFQEYHSVTYRRIAQLIVELEPMEQTEFKMAQFKARHQEYPMWELTEKACKLYLTRMKRDRCYGKKKTGIEKMEKELRCRVSGQKLVEDAENGYKDVRELFNQFITGPKGENREIPELTQAYERLRAVMEAQVPGAKADTAITSAVYDVAIESEMQGFIYGFQLFGAVLQGCGSTRRCAGEN</sequence>
<dbReference type="RefSeq" id="WP_117687966.1">
    <property type="nucleotide sequence ID" value="NZ_QRUJ01000001.1"/>
</dbReference>
<evidence type="ECO:0000313" key="2">
    <source>
        <dbReference type="Proteomes" id="UP000266066"/>
    </source>
</evidence>
<gene>
    <name evidence="1" type="ORF">DWY38_00530</name>
</gene>
<proteinExistence type="predicted"/>
<name>A0A395V546_9FIRM</name>
<reference evidence="1 2" key="1">
    <citation type="submission" date="2018-08" db="EMBL/GenBank/DDBJ databases">
        <title>A genome reference for cultivated species of the human gut microbiota.</title>
        <authorList>
            <person name="Zou Y."/>
            <person name="Xue W."/>
            <person name="Luo G."/>
        </authorList>
    </citation>
    <scope>NUCLEOTIDE SEQUENCE [LARGE SCALE GENOMIC DNA]</scope>
    <source>
        <strain evidence="1 2">AF25-15</strain>
    </source>
</reference>
<comment type="caution">
    <text evidence="1">The sequence shown here is derived from an EMBL/GenBank/DDBJ whole genome shotgun (WGS) entry which is preliminary data.</text>
</comment>
<dbReference type="Proteomes" id="UP000266066">
    <property type="component" value="Unassembled WGS sequence"/>
</dbReference>
<accession>A0A395V546</accession>
<dbReference type="EMBL" id="QRUJ01000001">
    <property type="protein sequence ID" value="RGR56874.1"/>
    <property type="molecule type" value="Genomic_DNA"/>
</dbReference>
<protein>
    <submittedName>
        <fullName evidence="1">Uncharacterized protein</fullName>
    </submittedName>
</protein>